<proteinExistence type="predicted"/>
<evidence type="ECO:0000313" key="2">
    <source>
        <dbReference type="EMBL" id="MCB8884001.1"/>
    </source>
</evidence>
<organism evidence="2 3">
    <name type="scientific">Acidisoma cellulosilyticum</name>
    <dbReference type="NCBI Taxonomy" id="2802395"/>
    <lineage>
        <taxon>Bacteria</taxon>
        <taxon>Pseudomonadati</taxon>
        <taxon>Pseudomonadota</taxon>
        <taxon>Alphaproteobacteria</taxon>
        <taxon>Acetobacterales</taxon>
        <taxon>Acidocellaceae</taxon>
        <taxon>Acidisoma</taxon>
    </lineage>
</organism>
<dbReference type="AlphaFoldDB" id="A0A963Z7G8"/>
<dbReference type="PANTHER" id="PTHR33164">
    <property type="entry name" value="TRANSCRIPTIONAL REGULATOR, MARR FAMILY"/>
    <property type="match status" value="1"/>
</dbReference>
<comment type="caution">
    <text evidence="2">The sequence shown here is derived from an EMBL/GenBank/DDBJ whole genome shotgun (WGS) entry which is preliminary data.</text>
</comment>
<gene>
    <name evidence="2" type="ORF">ACELLULO517_27435</name>
</gene>
<dbReference type="EMBL" id="JAESVA010000020">
    <property type="protein sequence ID" value="MCB8884001.1"/>
    <property type="molecule type" value="Genomic_DNA"/>
</dbReference>
<dbReference type="InterPro" id="IPR036388">
    <property type="entry name" value="WH-like_DNA-bd_sf"/>
</dbReference>
<dbReference type="InterPro" id="IPR000835">
    <property type="entry name" value="HTH_MarR-typ"/>
</dbReference>
<dbReference type="Proteomes" id="UP000721844">
    <property type="component" value="Unassembled WGS sequence"/>
</dbReference>
<keyword evidence="3" id="KW-1185">Reference proteome</keyword>
<dbReference type="InterPro" id="IPR039422">
    <property type="entry name" value="MarR/SlyA-like"/>
</dbReference>
<dbReference type="GO" id="GO:0003700">
    <property type="term" value="F:DNA-binding transcription factor activity"/>
    <property type="evidence" value="ECO:0007669"/>
    <property type="project" value="InterPro"/>
</dbReference>
<name>A0A963Z7G8_9PROT</name>
<dbReference type="Gene3D" id="1.10.10.10">
    <property type="entry name" value="Winged helix-like DNA-binding domain superfamily/Winged helix DNA-binding domain"/>
    <property type="match status" value="1"/>
</dbReference>
<evidence type="ECO:0000259" key="1">
    <source>
        <dbReference type="SMART" id="SM00347"/>
    </source>
</evidence>
<evidence type="ECO:0000313" key="3">
    <source>
        <dbReference type="Proteomes" id="UP000721844"/>
    </source>
</evidence>
<dbReference type="RefSeq" id="WP_227310742.1">
    <property type="nucleotide sequence ID" value="NZ_JAESVA010000020.1"/>
</dbReference>
<protein>
    <submittedName>
        <fullName evidence="2">MarR family transcriptional regulator</fullName>
    </submittedName>
</protein>
<dbReference type="Pfam" id="PF12802">
    <property type="entry name" value="MarR_2"/>
    <property type="match status" value="1"/>
</dbReference>
<dbReference type="SUPFAM" id="SSF46785">
    <property type="entry name" value="Winged helix' DNA-binding domain"/>
    <property type="match status" value="1"/>
</dbReference>
<dbReference type="PANTHER" id="PTHR33164:SF94">
    <property type="entry name" value="TRANSCRIPTIONAL REGULATORY PROTEIN-RELATED"/>
    <property type="match status" value="1"/>
</dbReference>
<dbReference type="SMART" id="SM00347">
    <property type="entry name" value="HTH_MARR"/>
    <property type="match status" value="1"/>
</dbReference>
<sequence>MTKQKPLPDDNAELLKTRIIALVHDDTRDLSLRALAVLLVCQSADEPQTIRGLAEFLSIPKPAVTRAADRLDAAELIRRRIDPADGRSVLLSISAAGKRYCKAFVGKPF</sequence>
<reference evidence="2 3" key="1">
    <citation type="journal article" date="2021" name="Microorganisms">
        <title>Acidisoma silvae sp. nov. and Acidisomacellulosilytica sp. nov., Two Acidophilic Bacteria Isolated from Decaying Wood, Hydrolyzing Cellulose and Producing Poly-3-hydroxybutyrate.</title>
        <authorList>
            <person name="Mieszkin S."/>
            <person name="Pouder E."/>
            <person name="Uroz S."/>
            <person name="Simon-Colin C."/>
            <person name="Alain K."/>
        </authorList>
    </citation>
    <scope>NUCLEOTIDE SEQUENCE [LARGE SCALE GENOMIC DNA]</scope>
    <source>
        <strain evidence="2 3">HW T5.17</strain>
    </source>
</reference>
<feature type="domain" description="HTH marR-type" evidence="1">
    <location>
        <begin position="23"/>
        <end position="109"/>
    </location>
</feature>
<dbReference type="InterPro" id="IPR036390">
    <property type="entry name" value="WH_DNA-bd_sf"/>
</dbReference>
<accession>A0A963Z7G8</accession>
<dbReference type="GO" id="GO:0006950">
    <property type="term" value="P:response to stress"/>
    <property type="evidence" value="ECO:0007669"/>
    <property type="project" value="TreeGrafter"/>
</dbReference>